<dbReference type="AlphaFoldDB" id="A0A940P470"/>
<protein>
    <submittedName>
        <fullName evidence="8">Peptide ABC transporter substrate-binding protein</fullName>
    </submittedName>
</protein>
<feature type="domain" description="Solute-binding protein family 5" evidence="7">
    <location>
        <begin position="85"/>
        <end position="466"/>
    </location>
</feature>
<dbReference type="Proteomes" id="UP000674938">
    <property type="component" value="Unassembled WGS sequence"/>
</dbReference>
<dbReference type="CDD" id="cd08504">
    <property type="entry name" value="PBP2_OppA"/>
    <property type="match status" value="1"/>
</dbReference>
<feature type="signal peptide" evidence="6">
    <location>
        <begin position="1"/>
        <end position="21"/>
    </location>
</feature>
<dbReference type="SUPFAM" id="SSF53850">
    <property type="entry name" value="Periplasmic binding protein-like II"/>
    <property type="match status" value="1"/>
</dbReference>
<dbReference type="Gene3D" id="3.90.76.10">
    <property type="entry name" value="Dipeptide-binding Protein, Domain 1"/>
    <property type="match status" value="1"/>
</dbReference>
<dbReference type="InterPro" id="IPR030678">
    <property type="entry name" value="Peptide/Ni-bd"/>
</dbReference>
<feature type="chain" id="PRO_5038767123" evidence="6">
    <location>
        <begin position="22"/>
        <end position="550"/>
    </location>
</feature>
<dbReference type="PROSITE" id="PS51257">
    <property type="entry name" value="PROKAR_LIPOPROTEIN"/>
    <property type="match status" value="1"/>
</dbReference>
<dbReference type="InterPro" id="IPR000914">
    <property type="entry name" value="SBP_5_dom"/>
</dbReference>
<comment type="similarity">
    <text evidence="2">Belongs to the bacterial solute-binding protein 5 family.</text>
</comment>
<evidence type="ECO:0000256" key="1">
    <source>
        <dbReference type="ARBA" id="ARBA00004196"/>
    </source>
</evidence>
<comment type="caution">
    <text evidence="8">The sequence shown here is derived from an EMBL/GenBank/DDBJ whole genome shotgun (WGS) entry which is preliminary data.</text>
</comment>
<evidence type="ECO:0000256" key="5">
    <source>
        <dbReference type="ARBA" id="ARBA00022856"/>
    </source>
</evidence>
<gene>
    <name evidence="8" type="ORF">I6N95_08910</name>
</gene>
<keyword evidence="5" id="KW-0571">Peptide transport</keyword>
<keyword evidence="4 6" id="KW-0732">Signal</keyword>
<reference evidence="8" key="1">
    <citation type="submission" date="2020-12" db="EMBL/GenBank/DDBJ databases">
        <title>Vagococcus allomyrinae sp. nov. and Enterococcus lavae sp. nov., isolated from the larvae of Allomyrina dichotoma.</title>
        <authorList>
            <person name="Lee S.D."/>
        </authorList>
    </citation>
    <scope>NUCLEOTIDE SEQUENCE</scope>
    <source>
        <strain evidence="8">BWB3-3</strain>
    </source>
</reference>
<dbReference type="GO" id="GO:1904680">
    <property type="term" value="F:peptide transmembrane transporter activity"/>
    <property type="evidence" value="ECO:0007669"/>
    <property type="project" value="TreeGrafter"/>
</dbReference>
<evidence type="ECO:0000259" key="7">
    <source>
        <dbReference type="Pfam" id="PF00496"/>
    </source>
</evidence>
<evidence type="ECO:0000256" key="2">
    <source>
        <dbReference type="ARBA" id="ARBA00005695"/>
    </source>
</evidence>
<dbReference type="PIRSF" id="PIRSF002741">
    <property type="entry name" value="MppA"/>
    <property type="match status" value="1"/>
</dbReference>
<dbReference type="PANTHER" id="PTHR30290">
    <property type="entry name" value="PERIPLASMIC BINDING COMPONENT OF ABC TRANSPORTER"/>
    <property type="match status" value="1"/>
</dbReference>
<dbReference type="InterPro" id="IPR039424">
    <property type="entry name" value="SBP_5"/>
</dbReference>
<comment type="subcellular location">
    <subcellularLocation>
        <location evidence="1">Cell envelope</location>
    </subcellularLocation>
</comment>
<dbReference type="Gene3D" id="3.10.105.10">
    <property type="entry name" value="Dipeptide-binding Protein, Domain 3"/>
    <property type="match status" value="1"/>
</dbReference>
<dbReference type="FunFam" id="3.90.76.10:FF:000001">
    <property type="entry name" value="Oligopeptide ABC transporter substrate-binding protein"/>
    <property type="match status" value="1"/>
</dbReference>
<dbReference type="RefSeq" id="WP_209526765.1">
    <property type="nucleotide sequence ID" value="NZ_JAEEGA010000005.1"/>
</dbReference>
<dbReference type="PANTHER" id="PTHR30290:SF10">
    <property type="entry name" value="PERIPLASMIC OLIGOPEPTIDE-BINDING PROTEIN-RELATED"/>
    <property type="match status" value="1"/>
</dbReference>
<proteinExistence type="inferred from homology"/>
<evidence type="ECO:0000313" key="9">
    <source>
        <dbReference type="Proteomes" id="UP000674938"/>
    </source>
</evidence>
<keyword evidence="9" id="KW-1185">Reference proteome</keyword>
<organism evidence="8 9">
    <name type="scientific">Vagococcus allomyrinae</name>
    <dbReference type="NCBI Taxonomy" id="2794353"/>
    <lineage>
        <taxon>Bacteria</taxon>
        <taxon>Bacillati</taxon>
        <taxon>Bacillota</taxon>
        <taxon>Bacilli</taxon>
        <taxon>Lactobacillales</taxon>
        <taxon>Enterococcaceae</taxon>
        <taxon>Vagococcus</taxon>
    </lineage>
</organism>
<evidence type="ECO:0000256" key="6">
    <source>
        <dbReference type="SAM" id="SignalP"/>
    </source>
</evidence>
<keyword evidence="3" id="KW-0813">Transport</keyword>
<sequence length="550" mass="60982">MKTTVKKWGLVISLLGVVTLAACGNQEESTGSSSKGAEKVEQAIAISLPAELVTLDTTQTTDKNTFTIAQHLFEGLYRLDDKSVPVPGLAKEEAQISEDGLTYTFKLREDAKWSNGDPITADDFVFAWKRLVDPASGAPNAYLLDNVKNSKEIRLGEKAVDDIGISAPAKDEFKVELINPQASFLTLISIVWLAPQQEAYVTEQGADYASDGDHLLASGPFTITDWELGSDTWTLKPNPEYYDKEQVKLQEIKGTTVKEENTGINLFSAGDLDLTRISGAYVAENANDEAFISHSDISNFFLDFNKKEGTPLANVNLRKAIAYAIDKEPLTASTLNDGAKPLNGLVPENLFVNQETQTDFRKYSGEYATFDQEKAKKFWKEAQKEVGDKVELKFLVSDDDNGKKVSEYIQSQIEETLEGVKITITPQPKNNVNQSRRDKDYELSFSGWNAGDNNLGMFFILYETDSAYNYGSYSNPEYDKLAVAAKTTDANDVDKQFADYKAAEKILLEADAAQVPLYQSASNYLINPKIKDVAYPTYGNYFGLRNAYVE</sequence>
<dbReference type="GO" id="GO:0015833">
    <property type="term" value="P:peptide transport"/>
    <property type="evidence" value="ECO:0007669"/>
    <property type="project" value="UniProtKB-KW"/>
</dbReference>
<name>A0A940P470_9ENTE</name>
<evidence type="ECO:0000256" key="3">
    <source>
        <dbReference type="ARBA" id="ARBA00022448"/>
    </source>
</evidence>
<accession>A0A940P470</accession>
<dbReference type="Gene3D" id="3.40.190.10">
    <property type="entry name" value="Periplasmic binding protein-like II"/>
    <property type="match status" value="1"/>
</dbReference>
<evidence type="ECO:0000256" key="4">
    <source>
        <dbReference type="ARBA" id="ARBA00022729"/>
    </source>
</evidence>
<dbReference type="GO" id="GO:0030288">
    <property type="term" value="C:outer membrane-bounded periplasmic space"/>
    <property type="evidence" value="ECO:0007669"/>
    <property type="project" value="UniProtKB-ARBA"/>
</dbReference>
<dbReference type="FunFam" id="3.10.105.10:FF:000001">
    <property type="entry name" value="Oligopeptide ABC transporter, oligopeptide-binding protein"/>
    <property type="match status" value="1"/>
</dbReference>
<evidence type="ECO:0000313" key="8">
    <source>
        <dbReference type="EMBL" id="MBP1041122.1"/>
    </source>
</evidence>
<dbReference type="GO" id="GO:0043190">
    <property type="term" value="C:ATP-binding cassette (ABC) transporter complex"/>
    <property type="evidence" value="ECO:0007669"/>
    <property type="project" value="InterPro"/>
</dbReference>
<dbReference type="Pfam" id="PF00496">
    <property type="entry name" value="SBP_bac_5"/>
    <property type="match status" value="1"/>
</dbReference>
<keyword evidence="5" id="KW-0653">Protein transport</keyword>
<dbReference type="EMBL" id="JAEEGA010000005">
    <property type="protein sequence ID" value="MBP1041122.1"/>
    <property type="molecule type" value="Genomic_DNA"/>
</dbReference>